<protein>
    <recommendedName>
        <fullName evidence="6 19">Adenosylcobinamide-GDP ribazoletransferase</fullName>
        <ecNumber evidence="5 19">2.7.8.26</ecNumber>
    </recommendedName>
    <alternativeName>
        <fullName evidence="16 19">Cobalamin synthase</fullName>
    </alternativeName>
    <alternativeName>
        <fullName evidence="15 19">Cobalamin-5'-phosphate synthase</fullName>
    </alternativeName>
</protein>
<evidence type="ECO:0000256" key="1">
    <source>
        <dbReference type="ARBA" id="ARBA00001946"/>
    </source>
</evidence>
<comment type="function">
    <text evidence="14 19">Joins adenosylcobinamide-GDP and alpha-ribazole to generate adenosylcobalamin (Ado-cobalamin). Also synthesizes adenosylcobalamin 5'-phosphate from adenosylcobinamide-GDP and alpha-ribazole 5'-phosphate.</text>
</comment>
<evidence type="ECO:0000256" key="8">
    <source>
        <dbReference type="ARBA" id="ARBA00022573"/>
    </source>
</evidence>
<feature type="transmembrane region" description="Helical" evidence="19">
    <location>
        <begin position="78"/>
        <end position="96"/>
    </location>
</feature>
<feature type="transmembrane region" description="Helical" evidence="19">
    <location>
        <begin position="155"/>
        <end position="177"/>
    </location>
</feature>
<dbReference type="PANTHER" id="PTHR34148">
    <property type="entry name" value="ADENOSYLCOBINAMIDE-GDP RIBAZOLETRANSFERASE"/>
    <property type="match status" value="1"/>
</dbReference>
<evidence type="ECO:0000256" key="5">
    <source>
        <dbReference type="ARBA" id="ARBA00013200"/>
    </source>
</evidence>
<organism evidence="20 21">
    <name type="scientific">Ideonella dechloratans</name>
    <dbReference type="NCBI Taxonomy" id="36863"/>
    <lineage>
        <taxon>Bacteria</taxon>
        <taxon>Pseudomonadati</taxon>
        <taxon>Pseudomonadota</taxon>
        <taxon>Betaproteobacteria</taxon>
        <taxon>Burkholderiales</taxon>
        <taxon>Sphaerotilaceae</taxon>
        <taxon>Ideonella</taxon>
    </lineage>
</organism>
<keyword evidence="7 19" id="KW-1003">Cell membrane</keyword>
<dbReference type="UniPathway" id="UPA00148">
    <property type="reaction ID" value="UER00238"/>
</dbReference>
<comment type="pathway">
    <text evidence="3 19">Cofactor biosynthesis; adenosylcobalamin biosynthesis; adenosylcobalamin from cob(II)yrinate a,c-diamide: step 7/7.</text>
</comment>
<evidence type="ECO:0000256" key="15">
    <source>
        <dbReference type="ARBA" id="ARBA00032605"/>
    </source>
</evidence>
<dbReference type="GO" id="GO:0009236">
    <property type="term" value="P:cobalamin biosynthetic process"/>
    <property type="evidence" value="ECO:0007669"/>
    <property type="project" value="UniProtKB-UniRule"/>
</dbReference>
<gene>
    <name evidence="19" type="primary">cobS</name>
    <name evidence="20" type="ORF">F7Q92_18580</name>
</gene>
<dbReference type="GO" id="GO:0005886">
    <property type="term" value="C:plasma membrane"/>
    <property type="evidence" value="ECO:0007669"/>
    <property type="project" value="UniProtKB-SubCell"/>
</dbReference>
<reference evidence="20 21" key="1">
    <citation type="submission" date="2019-09" db="EMBL/GenBank/DDBJ databases">
        <title>Draft genome sequences of 48 bacterial type strains from the CCUG.</title>
        <authorList>
            <person name="Tunovic T."/>
            <person name="Pineiro-Iglesias B."/>
            <person name="Unosson C."/>
            <person name="Inganas E."/>
            <person name="Ohlen M."/>
            <person name="Cardew S."/>
            <person name="Jensie-Markopoulos S."/>
            <person name="Salva-Serra F."/>
            <person name="Jaen-Luchoro D."/>
            <person name="Karlsson R."/>
            <person name="Svensson-Stadler L."/>
            <person name="Chun J."/>
            <person name="Moore E."/>
        </authorList>
    </citation>
    <scope>NUCLEOTIDE SEQUENCE [LARGE SCALE GENOMIC DNA]</scope>
    <source>
        <strain evidence="20 21">CCUG 30977</strain>
    </source>
</reference>
<name>A0A643F7Q9_IDEDE</name>
<dbReference type="GO" id="GO:0008818">
    <property type="term" value="F:cobalamin 5'-phosphate synthase activity"/>
    <property type="evidence" value="ECO:0007669"/>
    <property type="project" value="UniProtKB-UniRule"/>
</dbReference>
<comment type="similarity">
    <text evidence="4 19">Belongs to the CobS family.</text>
</comment>
<evidence type="ECO:0000256" key="18">
    <source>
        <dbReference type="ARBA" id="ARBA00049504"/>
    </source>
</evidence>
<keyword evidence="11 19" id="KW-0460">Magnesium</keyword>
<keyword evidence="9 19" id="KW-0808">Transferase</keyword>
<dbReference type="RefSeq" id="WP_151125587.1">
    <property type="nucleotide sequence ID" value="NZ_CP088082.1"/>
</dbReference>
<keyword evidence="10 19" id="KW-0812">Transmembrane</keyword>
<dbReference type="Proteomes" id="UP000430120">
    <property type="component" value="Unassembled WGS sequence"/>
</dbReference>
<comment type="cofactor">
    <cofactor evidence="1 19">
        <name>Mg(2+)</name>
        <dbReference type="ChEBI" id="CHEBI:18420"/>
    </cofactor>
</comment>
<evidence type="ECO:0000256" key="11">
    <source>
        <dbReference type="ARBA" id="ARBA00022842"/>
    </source>
</evidence>
<dbReference type="OrthoDB" id="9794626at2"/>
<feature type="transmembrane region" description="Helical" evidence="19">
    <location>
        <begin position="23"/>
        <end position="42"/>
    </location>
</feature>
<evidence type="ECO:0000256" key="7">
    <source>
        <dbReference type="ARBA" id="ARBA00022475"/>
    </source>
</evidence>
<keyword evidence="13 19" id="KW-0472">Membrane</keyword>
<feature type="transmembrane region" description="Helical" evidence="19">
    <location>
        <begin position="129"/>
        <end position="149"/>
    </location>
</feature>
<evidence type="ECO:0000256" key="10">
    <source>
        <dbReference type="ARBA" id="ARBA00022692"/>
    </source>
</evidence>
<keyword evidence="12 19" id="KW-1133">Transmembrane helix</keyword>
<evidence type="ECO:0000256" key="14">
    <source>
        <dbReference type="ARBA" id="ARBA00025228"/>
    </source>
</evidence>
<evidence type="ECO:0000256" key="16">
    <source>
        <dbReference type="ARBA" id="ARBA00032853"/>
    </source>
</evidence>
<dbReference type="HAMAP" id="MF_00719">
    <property type="entry name" value="CobS"/>
    <property type="match status" value="1"/>
</dbReference>
<dbReference type="InterPro" id="IPR003805">
    <property type="entry name" value="CobS"/>
</dbReference>
<evidence type="ECO:0000256" key="6">
    <source>
        <dbReference type="ARBA" id="ARBA00015850"/>
    </source>
</evidence>
<evidence type="ECO:0000256" key="13">
    <source>
        <dbReference type="ARBA" id="ARBA00023136"/>
    </source>
</evidence>
<evidence type="ECO:0000256" key="3">
    <source>
        <dbReference type="ARBA" id="ARBA00004663"/>
    </source>
</evidence>
<evidence type="ECO:0000256" key="2">
    <source>
        <dbReference type="ARBA" id="ARBA00004651"/>
    </source>
</evidence>
<feature type="transmembrane region" description="Helical" evidence="19">
    <location>
        <begin position="54"/>
        <end position="72"/>
    </location>
</feature>
<proteinExistence type="inferred from homology"/>
<keyword evidence="8 19" id="KW-0169">Cobalamin biosynthesis</keyword>
<dbReference type="Pfam" id="PF02654">
    <property type="entry name" value="CobS"/>
    <property type="match status" value="1"/>
</dbReference>
<evidence type="ECO:0000256" key="9">
    <source>
        <dbReference type="ARBA" id="ARBA00022679"/>
    </source>
</evidence>
<accession>A0A643F7Q9</accession>
<sequence>MNSTAPGPETPRQEGALRGELRLFFTALQFFTRVPVPAWVGWSAAQLNASARHFPSVGWVVGTVVGAVLWGANQLWTPGVAAWLAIAAGVLLTGAFHEDGLADSCDGFGGGWQRDQVLAIMKDSRVGSYATLGVVITLGLKAQLLSLLAERAWGLWPVLGVTIAAHTLSRWGVLWIMARLDYVREDALSKSKPIAQGVARGPLVFASIVALLPAALLGLPGLSAAVSAGLVAWFAIRYLRRRLGGYVGDALGATQQITELVVLLSLLSVTPAVEHLSRWP</sequence>
<evidence type="ECO:0000313" key="20">
    <source>
        <dbReference type="EMBL" id="KAB0575601.1"/>
    </source>
</evidence>
<feature type="transmembrane region" description="Helical" evidence="19">
    <location>
        <begin position="222"/>
        <end position="239"/>
    </location>
</feature>
<evidence type="ECO:0000256" key="12">
    <source>
        <dbReference type="ARBA" id="ARBA00022989"/>
    </source>
</evidence>
<evidence type="ECO:0000313" key="21">
    <source>
        <dbReference type="Proteomes" id="UP000430120"/>
    </source>
</evidence>
<dbReference type="PANTHER" id="PTHR34148:SF1">
    <property type="entry name" value="ADENOSYLCOBINAMIDE-GDP RIBAZOLETRANSFERASE"/>
    <property type="match status" value="1"/>
</dbReference>
<evidence type="ECO:0000256" key="4">
    <source>
        <dbReference type="ARBA" id="ARBA00010561"/>
    </source>
</evidence>
<dbReference type="GO" id="GO:0051073">
    <property type="term" value="F:adenosylcobinamide-GDP ribazoletransferase activity"/>
    <property type="evidence" value="ECO:0007669"/>
    <property type="project" value="UniProtKB-UniRule"/>
</dbReference>
<dbReference type="AlphaFoldDB" id="A0A643F7Q9"/>
<comment type="caution">
    <text evidence="20">The sequence shown here is derived from an EMBL/GenBank/DDBJ whole genome shotgun (WGS) entry which is preliminary data.</text>
</comment>
<evidence type="ECO:0000256" key="17">
    <source>
        <dbReference type="ARBA" id="ARBA00048623"/>
    </source>
</evidence>
<dbReference type="NCBIfam" id="NF001277">
    <property type="entry name" value="PRK00235.1-3"/>
    <property type="match status" value="1"/>
</dbReference>
<keyword evidence="21" id="KW-1185">Reference proteome</keyword>
<evidence type="ECO:0000256" key="19">
    <source>
        <dbReference type="HAMAP-Rule" id="MF_00719"/>
    </source>
</evidence>
<dbReference type="EMBL" id="VZPB01000063">
    <property type="protein sequence ID" value="KAB0575601.1"/>
    <property type="molecule type" value="Genomic_DNA"/>
</dbReference>
<dbReference type="EC" id="2.7.8.26" evidence="5 19"/>
<comment type="catalytic activity">
    <reaction evidence="17 19">
        <text>alpha-ribazole + adenosylcob(III)inamide-GDP = adenosylcob(III)alamin + GMP + H(+)</text>
        <dbReference type="Rhea" id="RHEA:16049"/>
        <dbReference type="ChEBI" id="CHEBI:10329"/>
        <dbReference type="ChEBI" id="CHEBI:15378"/>
        <dbReference type="ChEBI" id="CHEBI:18408"/>
        <dbReference type="ChEBI" id="CHEBI:58115"/>
        <dbReference type="ChEBI" id="CHEBI:60487"/>
        <dbReference type="EC" id="2.7.8.26"/>
    </reaction>
</comment>
<comment type="catalytic activity">
    <reaction evidence="18 19">
        <text>alpha-ribazole 5'-phosphate + adenosylcob(III)inamide-GDP = adenosylcob(III)alamin 5'-phosphate + GMP + H(+)</text>
        <dbReference type="Rhea" id="RHEA:23560"/>
        <dbReference type="ChEBI" id="CHEBI:15378"/>
        <dbReference type="ChEBI" id="CHEBI:57918"/>
        <dbReference type="ChEBI" id="CHEBI:58115"/>
        <dbReference type="ChEBI" id="CHEBI:60487"/>
        <dbReference type="ChEBI" id="CHEBI:60493"/>
        <dbReference type="EC" id="2.7.8.26"/>
    </reaction>
</comment>
<comment type="subcellular location">
    <subcellularLocation>
        <location evidence="2 19">Cell membrane</location>
        <topology evidence="2 19">Multi-pass membrane protein</topology>
    </subcellularLocation>
</comment>